<dbReference type="Pfam" id="PF04536">
    <property type="entry name" value="TPM_phosphatase"/>
    <property type="match status" value="1"/>
</dbReference>
<accession>A0A2T5YP26</accession>
<evidence type="ECO:0000259" key="2">
    <source>
        <dbReference type="Pfam" id="PF04536"/>
    </source>
</evidence>
<dbReference type="OrthoDB" id="9810918at2"/>
<protein>
    <recommendedName>
        <fullName evidence="2">TPM domain-containing protein</fullName>
    </recommendedName>
</protein>
<reference evidence="3 4" key="1">
    <citation type="submission" date="2018-04" db="EMBL/GenBank/DDBJ databases">
        <title>Genomic Encyclopedia of Archaeal and Bacterial Type Strains, Phase II (KMG-II): from individual species to whole genera.</title>
        <authorList>
            <person name="Goeker M."/>
        </authorList>
    </citation>
    <scope>NUCLEOTIDE SEQUENCE [LARGE SCALE GENOMIC DNA]</scope>
    <source>
        <strain evidence="3 4">DSM 100162</strain>
    </source>
</reference>
<dbReference type="AlphaFoldDB" id="A0A2T5YP26"/>
<dbReference type="InterPro" id="IPR007621">
    <property type="entry name" value="TPM_dom"/>
</dbReference>
<dbReference type="PANTHER" id="PTHR30373:SF2">
    <property type="entry name" value="UPF0603 PROTEIN YGCG"/>
    <property type="match status" value="1"/>
</dbReference>
<keyword evidence="1" id="KW-0732">Signal</keyword>
<feature type="chain" id="PRO_5015506135" description="TPM domain-containing protein" evidence="1">
    <location>
        <begin position="27"/>
        <end position="182"/>
    </location>
</feature>
<comment type="caution">
    <text evidence="3">The sequence shown here is derived from an EMBL/GenBank/DDBJ whole genome shotgun (WGS) entry which is preliminary data.</text>
</comment>
<evidence type="ECO:0000256" key="1">
    <source>
        <dbReference type="SAM" id="SignalP"/>
    </source>
</evidence>
<sequence>MLFMKNRRVLILLGLMLSLATYSCSAQEAEFEKQNLGLVSSELIEIGFPKPIGYVNDFENILTPEQEKKLTKLITLYQQKTTNEIVVVTISSTEPYSDFDQYAVEMSNEWGVGKKEKNNGLTIVLSKTLKNVRISTGIGTKKALPDEVCKSIIDRFMVPKFKEGQYYEGISQGLDELIKHWR</sequence>
<dbReference type="PROSITE" id="PS51257">
    <property type="entry name" value="PROKAR_LIPOPROTEIN"/>
    <property type="match status" value="1"/>
</dbReference>
<dbReference type="Gene3D" id="3.10.310.50">
    <property type="match status" value="1"/>
</dbReference>
<dbReference type="PANTHER" id="PTHR30373">
    <property type="entry name" value="UPF0603 PROTEIN YGCG"/>
    <property type="match status" value="1"/>
</dbReference>
<dbReference type="Proteomes" id="UP000244225">
    <property type="component" value="Unassembled WGS sequence"/>
</dbReference>
<evidence type="ECO:0000313" key="3">
    <source>
        <dbReference type="EMBL" id="PTX21069.1"/>
    </source>
</evidence>
<proteinExistence type="predicted"/>
<name>A0A2T5YP26_9BACT</name>
<organism evidence="3 4">
    <name type="scientific">Pontibacter mucosus</name>
    <dbReference type="NCBI Taxonomy" id="1649266"/>
    <lineage>
        <taxon>Bacteria</taxon>
        <taxon>Pseudomonadati</taxon>
        <taxon>Bacteroidota</taxon>
        <taxon>Cytophagia</taxon>
        <taxon>Cytophagales</taxon>
        <taxon>Hymenobacteraceae</taxon>
        <taxon>Pontibacter</taxon>
    </lineage>
</organism>
<dbReference type="EMBL" id="QBKI01000002">
    <property type="protein sequence ID" value="PTX21069.1"/>
    <property type="molecule type" value="Genomic_DNA"/>
</dbReference>
<feature type="signal peptide" evidence="1">
    <location>
        <begin position="1"/>
        <end position="26"/>
    </location>
</feature>
<gene>
    <name evidence="3" type="ORF">C8N40_10238</name>
</gene>
<evidence type="ECO:0000313" key="4">
    <source>
        <dbReference type="Proteomes" id="UP000244225"/>
    </source>
</evidence>
<feature type="domain" description="TPM" evidence="2">
    <location>
        <begin position="55"/>
        <end position="179"/>
    </location>
</feature>
<keyword evidence="4" id="KW-1185">Reference proteome</keyword>